<name>A0AAE5X4S9_9BRAD</name>
<gene>
    <name evidence="1" type="ORF">XH91_27470</name>
</gene>
<organism evidence="1 2">
    <name type="scientific">Bradyrhizobium guangzhouense</name>
    <dbReference type="NCBI Taxonomy" id="1325095"/>
    <lineage>
        <taxon>Bacteria</taxon>
        <taxon>Pseudomonadati</taxon>
        <taxon>Pseudomonadota</taxon>
        <taxon>Alphaproteobacteria</taxon>
        <taxon>Hyphomicrobiales</taxon>
        <taxon>Nitrobacteraceae</taxon>
        <taxon>Bradyrhizobium</taxon>
    </lineage>
</organism>
<accession>A0AAE5X4S9</accession>
<protein>
    <recommendedName>
        <fullName evidence="3">TetR/AcrR family transcriptional regulator</fullName>
    </recommendedName>
</protein>
<reference evidence="1 2" key="1">
    <citation type="submission" date="2018-06" db="EMBL/GenBank/DDBJ databases">
        <title>Comparative genomics of rhizobia nodulating Arachis hypogaea in China.</title>
        <authorList>
            <person name="Li Y."/>
        </authorList>
    </citation>
    <scope>NUCLEOTIDE SEQUENCE [LARGE SCALE GENOMIC DNA]</scope>
    <source>
        <strain evidence="1 2">CCBAU 51670</strain>
    </source>
</reference>
<sequence length="274" mass="30520">MLYDNNMLGAAPDGAMAVFVQLATGQERTSLGVGRPAEKTDRHKLCYNWLIHGPGANLMQQLPRKIQQPASEFEKSAKERLIETADRLFRLLGIRAAPSLIAHDAHTNTDTLAKYFGHGDPLVGHFIKTLIAEGEEFWGSLAAEYPNDPETQLRQWLGFEGDQTGYMMEARVLLARTAAELFEPRQQRPPLLRMIEDYWQVERRRVVGLCRAAGLRDPIELADKLLLLVHGARNERGAYGRLPPSRVLQKAGTELMVAHGASGRPAAEHAPDLD</sequence>
<dbReference type="EMBL" id="CP030053">
    <property type="protein sequence ID" value="QAU48724.1"/>
    <property type="molecule type" value="Genomic_DNA"/>
</dbReference>
<evidence type="ECO:0008006" key="3">
    <source>
        <dbReference type="Google" id="ProtNLM"/>
    </source>
</evidence>
<dbReference type="KEGG" id="bgz:XH91_27470"/>
<dbReference type="AlphaFoldDB" id="A0AAE5X4S9"/>
<evidence type="ECO:0000313" key="1">
    <source>
        <dbReference type="EMBL" id="QAU48724.1"/>
    </source>
</evidence>
<evidence type="ECO:0000313" key="2">
    <source>
        <dbReference type="Proteomes" id="UP000288972"/>
    </source>
</evidence>
<dbReference type="Gene3D" id="1.10.357.10">
    <property type="entry name" value="Tetracycline Repressor, domain 2"/>
    <property type="match status" value="1"/>
</dbReference>
<dbReference type="Proteomes" id="UP000288972">
    <property type="component" value="Chromosome"/>
</dbReference>
<proteinExistence type="predicted"/>